<evidence type="ECO:0000256" key="4">
    <source>
        <dbReference type="ARBA" id="ARBA00022970"/>
    </source>
</evidence>
<evidence type="ECO:0000313" key="8">
    <source>
        <dbReference type="Proteomes" id="UP000033166"/>
    </source>
</evidence>
<keyword evidence="4" id="KW-0029">Amino-acid transport</keyword>
<feature type="domain" description="Leucine-binding protein" evidence="6">
    <location>
        <begin position="42"/>
        <end position="383"/>
    </location>
</feature>
<dbReference type="InterPro" id="IPR028082">
    <property type="entry name" value="Peripla_BP_I"/>
</dbReference>
<dbReference type="GO" id="GO:0006865">
    <property type="term" value="P:amino acid transport"/>
    <property type="evidence" value="ECO:0007669"/>
    <property type="project" value="UniProtKB-KW"/>
</dbReference>
<comment type="similarity">
    <text evidence="1">Belongs to the leucine-binding protein family.</text>
</comment>
<evidence type="ECO:0000256" key="3">
    <source>
        <dbReference type="ARBA" id="ARBA00022729"/>
    </source>
</evidence>
<feature type="signal peptide" evidence="5">
    <location>
        <begin position="1"/>
        <end position="20"/>
    </location>
</feature>
<accession>A0A0D6DTV8</accession>
<dbReference type="RefSeq" id="WP_047914597.1">
    <property type="nucleotide sequence ID" value="NZ_LN774769.1"/>
</dbReference>
<dbReference type="KEGG" id="lpk:LACPI_0099"/>
<dbReference type="SUPFAM" id="SSF53822">
    <property type="entry name" value="Periplasmic binding protein-like I"/>
    <property type="match status" value="1"/>
</dbReference>
<keyword evidence="2" id="KW-0813">Transport</keyword>
<name>A0A0D6DTV8_9LACT</name>
<evidence type="ECO:0000256" key="5">
    <source>
        <dbReference type="SAM" id="SignalP"/>
    </source>
</evidence>
<gene>
    <name evidence="7" type="ORF">LACPI_0099</name>
</gene>
<dbReference type="Proteomes" id="UP000033166">
    <property type="component" value="Chromosome I"/>
</dbReference>
<dbReference type="PANTHER" id="PTHR30483:SF6">
    <property type="entry name" value="PERIPLASMIC BINDING PROTEIN OF ABC TRANSPORTER FOR NATURAL AMINO ACIDS"/>
    <property type="match status" value="1"/>
</dbReference>
<dbReference type="Pfam" id="PF13458">
    <property type="entry name" value="Peripla_BP_6"/>
    <property type="match status" value="1"/>
</dbReference>
<dbReference type="InterPro" id="IPR051010">
    <property type="entry name" value="BCAA_transport"/>
</dbReference>
<dbReference type="PRINTS" id="PR00337">
    <property type="entry name" value="LEUILEVALBP"/>
</dbReference>
<dbReference type="HOGENOM" id="CLU_027128_6_1_9"/>
<evidence type="ECO:0000256" key="2">
    <source>
        <dbReference type="ARBA" id="ARBA00022448"/>
    </source>
</evidence>
<protein>
    <submittedName>
        <fullName evidence="7">Branched-chain amino acid ABC-type amino acid-binding protein</fullName>
    </submittedName>
</protein>
<dbReference type="EMBL" id="LN774769">
    <property type="protein sequence ID" value="CEN27299.1"/>
    <property type="molecule type" value="Genomic_DNA"/>
</dbReference>
<dbReference type="STRING" id="1364.LP2241_10091"/>
<dbReference type="PANTHER" id="PTHR30483">
    <property type="entry name" value="LEUCINE-SPECIFIC-BINDING PROTEIN"/>
    <property type="match status" value="1"/>
</dbReference>
<dbReference type="CDD" id="cd06347">
    <property type="entry name" value="PBP1_ABC_LivK_ligand_binding-like"/>
    <property type="match status" value="1"/>
</dbReference>
<dbReference type="PROSITE" id="PS51257">
    <property type="entry name" value="PROKAR_LIPOPROTEIN"/>
    <property type="match status" value="1"/>
</dbReference>
<keyword evidence="3 5" id="KW-0732">Signal</keyword>
<dbReference type="InterPro" id="IPR000709">
    <property type="entry name" value="Leu_Ile_Val-bd"/>
</dbReference>
<feature type="chain" id="PRO_5038476488" evidence="5">
    <location>
        <begin position="21"/>
        <end position="394"/>
    </location>
</feature>
<evidence type="ECO:0000256" key="1">
    <source>
        <dbReference type="ARBA" id="ARBA00010062"/>
    </source>
</evidence>
<organism evidence="7 8">
    <name type="scientific">Pseudolactococcus piscium MKFS47</name>
    <dbReference type="NCBI Taxonomy" id="297352"/>
    <lineage>
        <taxon>Bacteria</taxon>
        <taxon>Bacillati</taxon>
        <taxon>Bacillota</taxon>
        <taxon>Bacilli</taxon>
        <taxon>Lactobacillales</taxon>
        <taxon>Streptococcaceae</taxon>
        <taxon>Pseudolactococcus</taxon>
    </lineage>
</organism>
<dbReference type="AlphaFoldDB" id="A0A0D6DTV8"/>
<evidence type="ECO:0000313" key="7">
    <source>
        <dbReference type="EMBL" id="CEN27299.1"/>
    </source>
</evidence>
<dbReference type="Gene3D" id="3.40.50.2300">
    <property type="match status" value="2"/>
</dbReference>
<evidence type="ECO:0000259" key="6">
    <source>
        <dbReference type="Pfam" id="PF13458"/>
    </source>
</evidence>
<proteinExistence type="inferred from homology"/>
<dbReference type="InterPro" id="IPR028081">
    <property type="entry name" value="Leu-bd"/>
</dbReference>
<reference evidence="8" key="1">
    <citation type="submission" date="2015-01" db="EMBL/GenBank/DDBJ databases">
        <authorList>
            <person name="Andreevskaya M."/>
        </authorList>
    </citation>
    <scope>NUCLEOTIDE SEQUENCE [LARGE SCALE GENOMIC DNA]</scope>
    <source>
        <strain evidence="8">MKFS47</strain>
    </source>
</reference>
<sequence>MKLKALGIIAVAGLAAFSLAACSAAPGGKASESKGTPIGDTFKLGYDLELSGAVAAYGNAGKKGADLAVDEINKAGGINDKQIKVVSKDNKSDNVEANTVASNLINNDKVNAIIGSMTSGAVKSMTPNVTKGAVPLVTPGGTDDTLTITNGKVNQYVFRSTFQDSYQGKVLANYTADKLNAKKVVLYYDNSSDYAKGIAKAFEKTYKGKIVDKVTFQSGDKDFQATLSKIKSEDFDAIVMPGYYSEAGLITKQARELGLQQPILGGDGFADPTFIALAGDAAATNVYYVSGYSGKTPANEVTKRFIAGYKAKYQTEPSMFDALSYDAVYMVKQAAEDTKAKSSVDVKDGLAKLKGFRGATGDISVDKDHNPVKDAVVVKLENGKEVSETIVKPD</sequence>